<dbReference type="Pfam" id="PF00664">
    <property type="entry name" value="ABC_membrane"/>
    <property type="match status" value="1"/>
</dbReference>
<evidence type="ECO:0000313" key="11">
    <source>
        <dbReference type="EMBL" id="GHF14991.1"/>
    </source>
</evidence>
<keyword evidence="6 8" id="KW-0472">Membrane</keyword>
<dbReference type="InterPro" id="IPR003439">
    <property type="entry name" value="ABC_transporter-like_ATP-bd"/>
</dbReference>
<dbReference type="EMBL" id="BNCI01000001">
    <property type="protein sequence ID" value="GHF14991.1"/>
    <property type="molecule type" value="Genomic_DNA"/>
</dbReference>
<comment type="caution">
    <text evidence="11">The sequence shown here is derived from an EMBL/GenBank/DDBJ whole genome shotgun (WGS) entry which is preliminary data.</text>
</comment>
<evidence type="ECO:0000313" key="12">
    <source>
        <dbReference type="Proteomes" id="UP000630923"/>
    </source>
</evidence>
<keyword evidence="12" id="KW-1185">Reference proteome</keyword>
<dbReference type="InterPro" id="IPR003593">
    <property type="entry name" value="AAA+_ATPase"/>
</dbReference>
<dbReference type="GO" id="GO:0005886">
    <property type="term" value="C:plasma membrane"/>
    <property type="evidence" value="ECO:0007669"/>
    <property type="project" value="UniProtKB-SubCell"/>
</dbReference>
<gene>
    <name evidence="11" type="ORF">GCM10017044_06420</name>
</gene>
<dbReference type="PROSITE" id="PS50929">
    <property type="entry name" value="ABC_TM1F"/>
    <property type="match status" value="1"/>
</dbReference>
<dbReference type="PANTHER" id="PTHR43394">
    <property type="entry name" value="ATP-DEPENDENT PERMEASE MDL1, MITOCHONDRIAL"/>
    <property type="match status" value="1"/>
</dbReference>
<sequence length="607" mass="66665">MADTSVEAPEDVPSDESDKQGRDVSDDLKNLWRHYIPLNRSSVLVSSLFINLLSLALPMMTLQVYDRIIPNSATETFTYLFIGIVVVLLLEILLKVARAWLTGWAGAKFEHQAGSHALTKLLDSKLESVEEVPAGHHLDRIAGVEAVRNFYASQASIALIDAPFVLIFLGLIAYIAGPLVVVPVVLLILAGILAIWIGRGLRDAIGDRSVWDDRRYNFIIETLGGIHTVKGLAMESLMLRRYERLMENNVDAGHRVNMLATLGQSISGFFGQLAIVLTVAFGAMMIINEELSIGGLAACTLLAGRTIQPVLRVLNLWTKYQSILVAEEKLSDLDDLPLERTSTGTRVEDVETLTLDQASFRFNDTMPMVINNASIDIKRGEMIGIQGENGSGKTALLHLLMGRLHPEEGQLLVNNSPSSEFDLDTVKRQIAYLPSQPVLMRGTILENLTFFRPKEHLNDALEIASWLGLDEIFARMPDGYETRVGEAAANTLPHGVAQRVAIARALALKPRFILFDEANSALDQAGEVYLKQVLNQLHGNTGIVLVTYRPSLLNMADRKFTLKEGELLEVTPSIQKDLSASTKAPAKTVQGAEDTQAQPTDKKGDDA</sequence>
<dbReference type="InterPro" id="IPR011527">
    <property type="entry name" value="ABC1_TM_dom"/>
</dbReference>
<dbReference type="InterPro" id="IPR027417">
    <property type="entry name" value="P-loop_NTPase"/>
</dbReference>
<evidence type="ECO:0000259" key="9">
    <source>
        <dbReference type="PROSITE" id="PS50893"/>
    </source>
</evidence>
<feature type="transmembrane region" description="Helical" evidence="8">
    <location>
        <begin position="157"/>
        <end position="175"/>
    </location>
</feature>
<evidence type="ECO:0000256" key="6">
    <source>
        <dbReference type="ARBA" id="ARBA00023136"/>
    </source>
</evidence>
<evidence type="ECO:0000256" key="4">
    <source>
        <dbReference type="ARBA" id="ARBA00022840"/>
    </source>
</evidence>
<dbReference type="SMART" id="SM00382">
    <property type="entry name" value="AAA"/>
    <property type="match status" value="1"/>
</dbReference>
<evidence type="ECO:0000256" key="2">
    <source>
        <dbReference type="ARBA" id="ARBA00022692"/>
    </source>
</evidence>
<dbReference type="Gene3D" id="1.20.1560.10">
    <property type="entry name" value="ABC transporter type 1, transmembrane domain"/>
    <property type="match status" value="1"/>
</dbReference>
<feature type="transmembrane region" description="Helical" evidence="8">
    <location>
        <begin position="43"/>
        <end position="65"/>
    </location>
</feature>
<keyword evidence="3" id="KW-0547">Nucleotide-binding</keyword>
<evidence type="ECO:0000256" key="7">
    <source>
        <dbReference type="SAM" id="MobiDB-lite"/>
    </source>
</evidence>
<keyword evidence="2 8" id="KW-0812">Transmembrane</keyword>
<feature type="transmembrane region" description="Helical" evidence="8">
    <location>
        <begin position="265"/>
        <end position="287"/>
    </location>
</feature>
<dbReference type="Pfam" id="PF00005">
    <property type="entry name" value="ABC_tran"/>
    <property type="match status" value="1"/>
</dbReference>
<evidence type="ECO:0000256" key="3">
    <source>
        <dbReference type="ARBA" id="ARBA00022741"/>
    </source>
</evidence>
<evidence type="ECO:0000256" key="1">
    <source>
        <dbReference type="ARBA" id="ARBA00004651"/>
    </source>
</evidence>
<evidence type="ECO:0000259" key="10">
    <source>
        <dbReference type="PROSITE" id="PS50929"/>
    </source>
</evidence>
<dbReference type="Proteomes" id="UP000630923">
    <property type="component" value="Unassembled WGS sequence"/>
</dbReference>
<dbReference type="SUPFAM" id="SSF52540">
    <property type="entry name" value="P-loop containing nucleoside triphosphate hydrolases"/>
    <property type="match status" value="1"/>
</dbReference>
<reference evidence="11" key="1">
    <citation type="journal article" date="2014" name="Int. J. Syst. Evol. Microbiol.">
        <title>Complete genome sequence of Corynebacterium casei LMG S-19264T (=DSM 44701T), isolated from a smear-ripened cheese.</title>
        <authorList>
            <consortium name="US DOE Joint Genome Institute (JGI-PGF)"/>
            <person name="Walter F."/>
            <person name="Albersmeier A."/>
            <person name="Kalinowski J."/>
            <person name="Ruckert C."/>
        </authorList>
    </citation>
    <scope>NUCLEOTIDE SEQUENCE</scope>
    <source>
        <strain evidence="11">KCTC 42590</strain>
    </source>
</reference>
<feature type="region of interest" description="Disordered" evidence="7">
    <location>
        <begin position="1"/>
        <end position="23"/>
    </location>
</feature>
<organism evidence="11 12">
    <name type="scientific">Kordiimonas sediminis</name>
    <dbReference type="NCBI Taxonomy" id="1735581"/>
    <lineage>
        <taxon>Bacteria</taxon>
        <taxon>Pseudomonadati</taxon>
        <taxon>Pseudomonadota</taxon>
        <taxon>Alphaproteobacteria</taxon>
        <taxon>Kordiimonadales</taxon>
        <taxon>Kordiimonadaceae</taxon>
        <taxon>Kordiimonas</taxon>
    </lineage>
</organism>
<proteinExistence type="predicted"/>
<evidence type="ECO:0000256" key="5">
    <source>
        <dbReference type="ARBA" id="ARBA00022989"/>
    </source>
</evidence>
<dbReference type="InterPro" id="IPR036640">
    <property type="entry name" value="ABC1_TM_sf"/>
</dbReference>
<accession>A0A919E380</accession>
<dbReference type="Gene3D" id="3.40.50.300">
    <property type="entry name" value="P-loop containing nucleotide triphosphate hydrolases"/>
    <property type="match status" value="1"/>
</dbReference>
<comment type="subcellular location">
    <subcellularLocation>
        <location evidence="1">Cell membrane</location>
        <topology evidence="1">Multi-pass membrane protein</topology>
    </subcellularLocation>
</comment>
<protein>
    <recommendedName>
        <fullName evidence="13">ATP-binding cassette domain-containing protein</fullName>
    </recommendedName>
</protein>
<feature type="domain" description="ABC transporter" evidence="9">
    <location>
        <begin position="345"/>
        <end position="589"/>
    </location>
</feature>
<dbReference type="GO" id="GO:0016887">
    <property type="term" value="F:ATP hydrolysis activity"/>
    <property type="evidence" value="ECO:0007669"/>
    <property type="project" value="InterPro"/>
</dbReference>
<dbReference type="GO" id="GO:0005524">
    <property type="term" value="F:ATP binding"/>
    <property type="evidence" value="ECO:0007669"/>
    <property type="project" value="UniProtKB-KW"/>
</dbReference>
<keyword evidence="5 8" id="KW-1133">Transmembrane helix</keyword>
<dbReference type="PROSITE" id="PS50893">
    <property type="entry name" value="ABC_TRANSPORTER_2"/>
    <property type="match status" value="1"/>
</dbReference>
<feature type="transmembrane region" description="Helical" evidence="8">
    <location>
        <begin position="77"/>
        <end position="94"/>
    </location>
</feature>
<dbReference type="CDD" id="cd18566">
    <property type="entry name" value="ABC_6TM_PrtD_LapB_HlyB_like"/>
    <property type="match status" value="1"/>
</dbReference>
<feature type="domain" description="ABC transmembrane type-1" evidence="10">
    <location>
        <begin position="43"/>
        <end position="322"/>
    </location>
</feature>
<dbReference type="InterPro" id="IPR039421">
    <property type="entry name" value="Type_1_exporter"/>
</dbReference>
<name>A0A919E380_9PROT</name>
<evidence type="ECO:0000256" key="8">
    <source>
        <dbReference type="SAM" id="Phobius"/>
    </source>
</evidence>
<reference evidence="11" key="2">
    <citation type="submission" date="2020-09" db="EMBL/GenBank/DDBJ databases">
        <authorList>
            <person name="Sun Q."/>
            <person name="Kim S."/>
        </authorList>
    </citation>
    <scope>NUCLEOTIDE SEQUENCE</scope>
    <source>
        <strain evidence="11">KCTC 42590</strain>
    </source>
</reference>
<dbReference type="PANTHER" id="PTHR43394:SF1">
    <property type="entry name" value="ATP-BINDING CASSETTE SUB-FAMILY B MEMBER 10, MITOCHONDRIAL"/>
    <property type="match status" value="1"/>
</dbReference>
<dbReference type="RefSeq" id="WP_191250101.1">
    <property type="nucleotide sequence ID" value="NZ_BNCI01000001.1"/>
</dbReference>
<dbReference type="SUPFAM" id="SSF90123">
    <property type="entry name" value="ABC transporter transmembrane region"/>
    <property type="match status" value="1"/>
</dbReference>
<evidence type="ECO:0008006" key="13">
    <source>
        <dbReference type="Google" id="ProtNLM"/>
    </source>
</evidence>
<keyword evidence="4" id="KW-0067">ATP-binding</keyword>
<feature type="transmembrane region" description="Helical" evidence="8">
    <location>
        <begin position="181"/>
        <end position="198"/>
    </location>
</feature>
<dbReference type="AlphaFoldDB" id="A0A919E380"/>
<dbReference type="GO" id="GO:0015421">
    <property type="term" value="F:ABC-type oligopeptide transporter activity"/>
    <property type="evidence" value="ECO:0007669"/>
    <property type="project" value="TreeGrafter"/>
</dbReference>
<feature type="region of interest" description="Disordered" evidence="7">
    <location>
        <begin position="577"/>
        <end position="607"/>
    </location>
</feature>